<dbReference type="OrthoDB" id="1924787at2759"/>
<feature type="domain" description="Exostosin GT47" evidence="2">
    <location>
        <begin position="76"/>
        <end position="415"/>
    </location>
</feature>
<organism evidence="3 4">
    <name type="scientific">Mytilus edulis</name>
    <name type="common">Blue mussel</name>
    <dbReference type="NCBI Taxonomy" id="6550"/>
    <lineage>
        <taxon>Eukaryota</taxon>
        <taxon>Metazoa</taxon>
        <taxon>Spiralia</taxon>
        <taxon>Lophotrochozoa</taxon>
        <taxon>Mollusca</taxon>
        <taxon>Bivalvia</taxon>
        <taxon>Autobranchia</taxon>
        <taxon>Pteriomorphia</taxon>
        <taxon>Mytilida</taxon>
        <taxon>Mytiloidea</taxon>
        <taxon>Mytilidae</taxon>
        <taxon>Mytilinae</taxon>
        <taxon>Mytilus</taxon>
    </lineage>
</organism>
<dbReference type="Proteomes" id="UP000683360">
    <property type="component" value="Unassembled WGS sequence"/>
</dbReference>
<dbReference type="InterPro" id="IPR040911">
    <property type="entry name" value="Exostosin_GT47"/>
</dbReference>
<evidence type="ECO:0000313" key="4">
    <source>
        <dbReference type="Proteomes" id="UP000683360"/>
    </source>
</evidence>
<comment type="similarity">
    <text evidence="1">Belongs to the glycosyltransferase 47 family.</text>
</comment>
<keyword evidence="3" id="KW-0808">Transferase</keyword>
<dbReference type="PANTHER" id="PTHR11062:SF281">
    <property type="entry name" value="EXOSTOSIN-LIKE 2"/>
    <property type="match status" value="1"/>
</dbReference>
<dbReference type="Pfam" id="PF03016">
    <property type="entry name" value="Exostosin_GT47"/>
    <property type="match status" value="1"/>
</dbReference>
<dbReference type="PANTHER" id="PTHR11062">
    <property type="entry name" value="EXOSTOSIN HEPARAN SULFATE GLYCOSYLTRANSFERASE -RELATED"/>
    <property type="match status" value="1"/>
</dbReference>
<name>A0A8S3SEK3_MYTED</name>
<dbReference type="EMBL" id="CAJPWZ010001624">
    <property type="protein sequence ID" value="CAG2219131.1"/>
    <property type="molecule type" value="Genomic_DNA"/>
</dbReference>
<dbReference type="InterPro" id="IPR004263">
    <property type="entry name" value="Exostosin"/>
</dbReference>
<gene>
    <name evidence="3" type="ORF">MEDL_32745</name>
</gene>
<proteinExistence type="inferred from homology"/>
<keyword evidence="4" id="KW-1185">Reference proteome</keyword>
<dbReference type="GO" id="GO:0016757">
    <property type="term" value="F:glycosyltransferase activity"/>
    <property type="evidence" value="ECO:0007669"/>
    <property type="project" value="UniProtKB-KW"/>
</dbReference>
<evidence type="ECO:0000256" key="1">
    <source>
        <dbReference type="ARBA" id="ARBA00010271"/>
    </source>
</evidence>
<accession>A0A8S3SEK3</accession>
<reference evidence="3" key="1">
    <citation type="submission" date="2021-03" db="EMBL/GenBank/DDBJ databases">
        <authorList>
            <person name="Bekaert M."/>
        </authorList>
    </citation>
    <scope>NUCLEOTIDE SEQUENCE</scope>
</reference>
<dbReference type="EC" id="2.4.1.-" evidence="3"/>
<sequence>MKKKKKLAKVLIPLLVFLVIVNTISIVSLFSEVEFYKQKQNLNNEIDQKFTKHSVQHTSASTSYESTVPTNTSAYPFRFYIYELPRSLNKDILEYCHNYLDRNCFNFSLYGMGREIVSNRFTDGSISICGTNQFNLEPIIHEKLKRNPLRTRNPEKADLFYVPAYIGLLCICQNDKASKMVQTLKDFLTNSSYFSTGKPHFSTASKIEKEMESSNCPYLFQSFTNKITYITIEKQKMSYGLDTVWPYSIMHKNSIIVAPYPSYGHFQQSKEIDLSTVPIHDRDVFILLPAGEHPSSHQRLKIMNQFDIKTKLPYSRFKMCHVNRTNTMVLFYTKECDYSISKSLFTWMQHSVFCLQPPGDSPSRKSFYDSIISGCIPVILTVDGHNPYAFQEFLDYSTFTISIEVDKILEEGHNIYNLLQDVSTIQIQTMHEKIRKIAKYMQYSIPSHKRERENDALQLIFHKLANKFKLPYDKQLQGIN</sequence>
<evidence type="ECO:0000259" key="2">
    <source>
        <dbReference type="Pfam" id="PF03016"/>
    </source>
</evidence>
<dbReference type="GO" id="GO:0015012">
    <property type="term" value="P:heparan sulfate proteoglycan biosynthetic process"/>
    <property type="evidence" value="ECO:0007669"/>
    <property type="project" value="UniProtKB-ARBA"/>
</dbReference>
<evidence type="ECO:0000313" key="3">
    <source>
        <dbReference type="EMBL" id="CAG2219131.1"/>
    </source>
</evidence>
<dbReference type="AlphaFoldDB" id="A0A8S3SEK3"/>
<protein>
    <submittedName>
        <fullName evidence="3">MUR3</fullName>
        <ecNumber evidence="3">2.4.1.-</ecNumber>
    </submittedName>
</protein>
<keyword evidence="3" id="KW-0328">Glycosyltransferase</keyword>
<comment type="caution">
    <text evidence="3">The sequence shown here is derived from an EMBL/GenBank/DDBJ whole genome shotgun (WGS) entry which is preliminary data.</text>
</comment>